<gene>
    <name evidence="2" type="ORF">MKZ38_001210</name>
</gene>
<evidence type="ECO:0000256" key="1">
    <source>
        <dbReference type="SAM" id="MobiDB-lite"/>
    </source>
</evidence>
<feature type="region of interest" description="Disordered" evidence="1">
    <location>
        <begin position="115"/>
        <end position="191"/>
    </location>
</feature>
<feature type="compositionally biased region" description="Polar residues" evidence="1">
    <location>
        <begin position="115"/>
        <end position="127"/>
    </location>
</feature>
<feature type="compositionally biased region" description="Polar residues" evidence="1">
    <location>
        <begin position="1"/>
        <end position="10"/>
    </location>
</feature>
<feature type="compositionally biased region" description="Gly residues" evidence="1">
    <location>
        <begin position="392"/>
        <end position="403"/>
    </location>
</feature>
<feature type="region of interest" description="Disordered" evidence="1">
    <location>
        <begin position="67"/>
        <end position="92"/>
    </location>
</feature>
<feature type="compositionally biased region" description="Low complexity" evidence="1">
    <location>
        <begin position="373"/>
        <end position="390"/>
    </location>
</feature>
<sequence>MSYYENQGSGQWPAPNNPPPPQSTGWDHQTPPARSGASSAIPREEPQAFTHQIEEVERAIDNLMKSGKMFNMGGRPGRAPGPLPAGPRSHSMAELGAGDARVHNPQSNLQNFYASQRHQSSRGSNEAESMMQAKRRMAAQRERDLRNYHQEQQYNRTAVPDAPGYAGKTSRTLSPGSAASGSGMTEEERRELIARQCSALYGEGAFAESGGYVDETGAARSGIPGSQAPPGAPSAPGPARLRSTSPHNYDFPRTHPDGTSNQPSDPSQRSRANSTSSPHSNAPSNKGVFENSQVAQQPNPTSNSSPDGSPPRQGGQGAPIGTKPNQAGATVAPIGTRPGAGSSTPHAMANPALNRRSSPLGSPLNRGPEDGTPSSAAGPSNPPSASADGPVGISGWGSRGGVWGNKSGLQASASVWG</sequence>
<dbReference type="Proteomes" id="UP001201980">
    <property type="component" value="Unassembled WGS sequence"/>
</dbReference>
<evidence type="ECO:0000313" key="2">
    <source>
        <dbReference type="EMBL" id="KAJ2906567.1"/>
    </source>
</evidence>
<evidence type="ECO:0000313" key="3">
    <source>
        <dbReference type="Proteomes" id="UP001201980"/>
    </source>
</evidence>
<name>A0AAD5RYX8_9PEZI</name>
<feature type="region of interest" description="Disordered" evidence="1">
    <location>
        <begin position="212"/>
        <end position="417"/>
    </location>
</feature>
<feature type="compositionally biased region" description="Polar residues" evidence="1">
    <location>
        <begin position="169"/>
        <end position="183"/>
    </location>
</feature>
<organism evidence="2 3">
    <name type="scientific">Zalerion maritima</name>
    <dbReference type="NCBI Taxonomy" id="339359"/>
    <lineage>
        <taxon>Eukaryota</taxon>
        <taxon>Fungi</taxon>
        <taxon>Dikarya</taxon>
        <taxon>Ascomycota</taxon>
        <taxon>Pezizomycotina</taxon>
        <taxon>Sordariomycetes</taxon>
        <taxon>Lulworthiomycetidae</taxon>
        <taxon>Lulworthiales</taxon>
        <taxon>Lulworthiaceae</taxon>
        <taxon>Zalerion</taxon>
    </lineage>
</organism>
<accession>A0AAD5RYX8</accession>
<dbReference type="EMBL" id="JAKWBI020000012">
    <property type="protein sequence ID" value="KAJ2906567.1"/>
    <property type="molecule type" value="Genomic_DNA"/>
</dbReference>
<feature type="compositionally biased region" description="Polar residues" evidence="1">
    <location>
        <begin position="407"/>
        <end position="417"/>
    </location>
</feature>
<keyword evidence="3" id="KW-1185">Reference proteome</keyword>
<proteinExistence type="predicted"/>
<feature type="region of interest" description="Disordered" evidence="1">
    <location>
        <begin position="1"/>
        <end position="52"/>
    </location>
</feature>
<protein>
    <submittedName>
        <fullName evidence="2">Uncharacterized protein</fullName>
    </submittedName>
</protein>
<reference evidence="2" key="1">
    <citation type="submission" date="2022-07" db="EMBL/GenBank/DDBJ databases">
        <title>Draft genome sequence of Zalerion maritima ATCC 34329, a (micro)plastics degrading marine fungus.</title>
        <authorList>
            <person name="Paco A."/>
            <person name="Goncalves M.F.M."/>
            <person name="Rocha-Santos T.A.P."/>
            <person name="Alves A."/>
        </authorList>
    </citation>
    <scope>NUCLEOTIDE SEQUENCE</scope>
    <source>
        <strain evidence="2">ATCC 34329</strain>
    </source>
</reference>
<comment type="caution">
    <text evidence="2">The sequence shown here is derived from an EMBL/GenBank/DDBJ whole genome shotgun (WGS) entry which is preliminary data.</text>
</comment>
<dbReference type="AlphaFoldDB" id="A0AAD5RYX8"/>
<feature type="compositionally biased region" description="Polar residues" evidence="1">
    <location>
        <begin position="257"/>
        <end position="307"/>
    </location>
</feature>
<feature type="compositionally biased region" description="Basic and acidic residues" evidence="1">
    <location>
        <begin position="139"/>
        <end position="149"/>
    </location>
</feature>
<feature type="compositionally biased region" description="Basic and acidic residues" evidence="1">
    <location>
        <begin position="42"/>
        <end position="52"/>
    </location>
</feature>